<feature type="chain" id="PRO_5043855415" evidence="1">
    <location>
        <begin position="25"/>
        <end position="145"/>
    </location>
</feature>
<keyword evidence="1" id="KW-0732">Signal</keyword>
<gene>
    <name evidence="2" type="ORF">R3P38DRAFT_2790673</name>
</gene>
<evidence type="ECO:0000313" key="3">
    <source>
        <dbReference type="Proteomes" id="UP001362999"/>
    </source>
</evidence>
<dbReference type="AlphaFoldDB" id="A0AAW0AI21"/>
<protein>
    <submittedName>
        <fullName evidence="2">Uncharacterized protein</fullName>
    </submittedName>
</protein>
<sequence length="145" mass="15399">MFTTASIALISTLSLSPFLRVASAAPVDFIFKFCTGVAPNVVCQPLNDNGQKCTNIRGVTDLVMPIDAECIVSPQPDCNQNVLAGEAARSIFTDTLKDLDGTKFPIASVICFRTPGTANGITVGTTFDVDQGFRDVLKGIEIPLD</sequence>
<accession>A0AAW0AI21</accession>
<reference evidence="2 3" key="1">
    <citation type="journal article" date="2024" name="J Genomics">
        <title>Draft genome sequencing and assembly of Favolaschia claudopus CIRM-BRFM 2984 isolated from oak limbs.</title>
        <authorList>
            <person name="Navarro D."/>
            <person name="Drula E."/>
            <person name="Chaduli D."/>
            <person name="Cazenave R."/>
            <person name="Ahrendt S."/>
            <person name="Wang J."/>
            <person name="Lipzen A."/>
            <person name="Daum C."/>
            <person name="Barry K."/>
            <person name="Grigoriev I.V."/>
            <person name="Favel A."/>
            <person name="Rosso M.N."/>
            <person name="Martin F."/>
        </authorList>
    </citation>
    <scope>NUCLEOTIDE SEQUENCE [LARGE SCALE GENOMIC DNA]</scope>
    <source>
        <strain evidence="2 3">CIRM-BRFM 2984</strain>
    </source>
</reference>
<dbReference type="EMBL" id="JAWWNJ010000065">
    <property type="protein sequence ID" value="KAK7012411.1"/>
    <property type="molecule type" value="Genomic_DNA"/>
</dbReference>
<keyword evidence="3" id="KW-1185">Reference proteome</keyword>
<proteinExistence type="predicted"/>
<comment type="caution">
    <text evidence="2">The sequence shown here is derived from an EMBL/GenBank/DDBJ whole genome shotgun (WGS) entry which is preliminary data.</text>
</comment>
<name>A0AAW0AI21_9AGAR</name>
<evidence type="ECO:0000256" key="1">
    <source>
        <dbReference type="SAM" id="SignalP"/>
    </source>
</evidence>
<evidence type="ECO:0000313" key="2">
    <source>
        <dbReference type="EMBL" id="KAK7012411.1"/>
    </source>
</evidence>
<organism evidence="2 3">
    <name type="scientific">Favolaschia claudopus</name>
    <dbReference type="NCBI Taxonomy" id="2862362"/>
    <lineage>
        <taxon>Eukaryota</taxon>
        <taxon>Fungi</taxon>
        <taxon>Dikarya</taxon>
        <taxon>Basidiomycota</taxon>
        <taxon>Agaricomycotina</taxon>
        <taxon>Agaricomycetes</taxon>
        <taxon>Agaricomycetidae</taxon>
        <taxon>Agaricales</taxon>
        <taxon>Marasmiineae</taxon>
        <taxon>Mycenaceae</taxon>
        <taxon>Favolaschia</taxon>
    </lineage>
</organism>
<dbReference type="Proteomes" id="UP001362999">
    <property type="component" value="Unassembled WGS sequence"/>
</dbReference>
<feature type="signal peptide" evidence="1">
    <location>
        <begin position="1"/>
        <end position="24"/>
    </location>
</feature>